<dbReference type="Pfam" id="PF11376">
    <property type="entry name" value="DUF3179"/>
    <property type="match status" value="1"/>
</dbReference>
<name>A0A928VSI9_9CYAN</name>
<organism evidence="1 2">
    <name type="scientific">Zarconia navalis LEGE 11467</name>
    <dbReference type="NCBI Taxonomy" id="1828826"/>
    <lineage>
        <taxon>Bacteria</taxon>
        <taxon>Bacillati</taxon>
        <taxon>Cyanobacteriota</taxon>
        <taxon>Cyanophyceae</taxon>
        <taxon>Oscillatoriophycideae</taxon>
        <taxon>Oscillatoriales</taxon>
        <taxon>Oscillatoriales incertae sedis</taxon>
        <taxon>Zarconia</taxon>
        <taxon>Zarconia navalis</taxon>
    </lineage>
</organism>
<evidence type="ECO:0000313" key="2">
    <source>
        <dbReference type="Proteomes" id="UP000621799"/>
    </source>
</evidence>
<dbReference type="RefSeq" id="WP_264319739.1">
    <property type="nucleotide sequence ID" value="NZ_JADEXN010000012.1"/>
</dbReference>
<keyword evidence="2" id="KW-1185">Reference proteome</keyword>
<protein>
    <submittedName>
        <fullName evidence="1">DUF3179 domain-containing protein</fullName>
    </submittedName>
</protein>
<gene>
    <name evidence="1" type="ORF">IQ235_01540</name>
</gene>
<accession>A0A928VSI9</accession>
<sequence length="341" mass="38839">MRKTFNLIKIPELPKAKIYDRETREKLSWFKPIDEPIWHAASNSDHMKPDDPVLGLYLNGKAWAFPWWIMKNHHVANLILDNQPILITFCEACSSASAFEPTIEGNRYTFGLIGLYNGSILITDRETDSLWRTFSGEALYGSLKGTTLKRLPIYQCLWSEWLEQHPTSQVLYGEQPERKGHGSQYRPGSSGMPLEMATTLLQLLDTRLPNHTLVLGVKSHSQAKAYPLLGLDRTGVVIGDRIGQEDIAIFHPPGTLQAIAFSRRLDGEVLDFEQTDEGKIVDKNTRSSWNYFGEAYEGKLRGDRLSFVNSGIKEWSIWSAYYPDTELFTSDTFEPLLCFSR</sequence>
<reference evidence="1" key="1">
    <citation type="submission" date="2020-10" db="EMBL/GenBank/DDBJ databases">
        <authorList>
            <person name="Castelo-Branco R."/>
            <person name="Eusebio N."/>
            <person name="Adriana R."/>
            <person name="Vieira A."/>
            <person name="Brugerolle De Fraissinette N."/>
            <person name="Rezende De Castro R."/>
            <person name="Schneider M.P."/>
            <person name="Vasconcelos V."/>
            <person name="Leao P.N."/>
        </authorList>
    </citation>
    <scope>NUCLEOTIDE SEQUENCE</scope>
    <source>
        <strain evidence="1">LEGE 11467</strain>
    </source>
</reference>
<dbReference type="InterPro" id="IPR021516">
    <property type="entry name" value="DUF3179"/>
</dbReference>
<dbReference type="Proteomes" id="UP000621799">
    <property type="component" value="Unassembled WGS sequence"/>
</dbReference>
<dbReference type="EMBL" id="JADEXN010000012">
    <property type="protein sequence ID" value="MBE9039477.1"/>
    <property type="molecule type" value="Genomic_DNA"/>
</dbReference>
<proteinExistence type="predicted"/>
<comment type="caution">
    <text evidence="1">The sequence shown here is derived from an EMBL/GenBank/DDBJ whole genome shotgun (WGS) entry which is preliminary data.</text>
</comment>
<evidence type="ECO:0000313" key="1">
    <source>
        <dbReference type="EMBL" id="MBE9039477.1"/>
    </source>
</evidence>
<dbReference type="AlphaFoldDB" id="A0A928VSI9"/>